<dbReference type="CDD" id="cd00136">
    <property type="entry name" value="PDZ_canonical"/>
    <property type="match status" value="1"/>
</dbReference>
<dbReference type="EMBL" id="HBIZ01025564">
    <property type="protein sequence ID" value="CAE0763561.1"/>
    <property type="molecule type" value="Transcribed_RNA"/>
</dbReference>
<feature type="chain" id="PRO_5030709836" description="PDZ domain-containing protein" evidence="2">
    <location>
        <begin position="20"/>
        <end position="243"/>
    </location>
</feature>
<protein>
    <recommendedName>
        <fullName evidence="3">PDZ domain-containing protein</fullName>
    </recommendedName>
</protein>
<reference evidence="4" key="1">
    <citation type="submission" date="2021-01" db="EMBL/GenBank/DDBJ databases">
        <authorList>
            <person name="Corre E."/>
            <person name="Pelletier E."/>
            <person name="Niang G."/>
            <person name="Scheremetjew M."/>
            <person name="Finn R."/>
            <person name="Kale V."/>
            <person name="Holt S."/>
            <person name="Cochrane G."/>
            <person name="Meng A."/>
            <person name="Brown T."/>
            <person name="Cohen L."/>
        </authorList>
    </citation>
    <scope>NUCLEOTIDE SEQUENCE</scope>
    <source>
        <strain evidence="4">CCMP645</strain>
    </source>
</reference>
<dbReference type="PROSITE" id="PS50106">
    <property type="entry name" value="PDZ"/>
    <property type="match status" value="1"/>
</dbReference>
<keyword evidence="1" id="KW-0812">Transmembrane</keyword>
<feature type="transmembrane region" description="Helical" evidence="1">
    <location>
        <begin position="35"/>
        <end position="58"/>
    </location>
</feature>
<proteinExistence type="predicted"/>
<sequence length="243" mass="23866">MLAVTTVIRSAAGLVLVLADCGVDSNEADAVKVVMFVVALILDGMQCAIGFSVATVGFSVPAVGCACWVAFGCSASAVALACASLLALACARAVCRLASRGGSGGGEGGGGGGGGGKRGGRGAVGGGGGGGGCSGGGGDNVNIGNIGSGGGDVSAKEMTVTIVKPKREWRLGLHLHGLVDAQVHSLDKGAAVSGLLIRGDIIQSVNNERVQGHVHATALLREAVGEINLRIIRPSRLDAKTKN</sequence>
<dbReference type="SUPFAM" id="SSF50156">
    <property type="entry name" value="PDZ domain-like"/>
    <property type="match status" value="1"/>
</dbReference>
<dbReference type="InterPro" id="IPR001478">
    <property type="entry name" value="PDZ"/>
</dbReference>
<accession>A0A7S4EZZ0</accession>
<name>A0A7S4EZZ0_CHRCT</name>
<dbReference type="Gene3D" id="2.30.42.10">
    <property type="match status" value="1"/>
</dbReference>
<organism evidence="4">
    <name type="scientific">Chrysotila carterae</name>
    <name type="common">Marine alga</name>
    <name type="synonym">Syracosphaera carterae</name>
    <dbReference type="NCBI Taxonomy" id="13221"/>
    <lineage>
        <taxon>Eukaryota</taxon>
        <taxon>Haptista</taxon>
        <taxon>Haptophyta</taxon>
        <taxon>Prymnesiophyceae</taxon>
        <taxon>Isochrysidales</taxon>
        <taxon>Isochrysidaceae</taxon>
        <taxon>Chrysotila</taxon>
    </lineage>
</organism>
<dbReference type="AlphaFoldDB" id="A0A7S4EZZ0"/>
<feature type="domain" description="PDZ" evidence="3">
    <location>
        <begin position="159"/>
        <end position="235"/>
    </location>
</feature>
<evidence type="ECO:0000259" key="3">
    <source>
        <dbReference type="PROSITE" id="PS50106"/>
    </source>
</evidence>
<feature type="transmembrane region" description="Helical" evidence="1">
    <location>
        <begin position="65"/>
        <end position="89"/>
    </location>
</feature>
<feature type="signal peptide" evidence="2">
    <location>
        <begin position="1"/>
        <end position="19"/>
    </location>
</feature>
<keyword evidence="1" id="KW-1133">Transmembrane helix</keyword>
<gene>
    <name evidence="4" type="ORF">PCAR00345_LOCUS16173</name>
</gene>
<evidence type="ECO:0000256" key="1">
    <source>
        <dbReference type="SAM" id="Phobius"/>
    </source>
</evidence>
<evidence type="ECO:0000256" key="2">
    <source>
        <dbReference type="SAM" id="SignalP"/>
    </source>
</evidence>
<evidence type="ECO:0000313" key="4">
    <source>
        <dbReference type="EMBL" id="CAE0763561.1"/>
    </source>
</evidence>
<keyword evidence="1" id="KW-0472">Membrane</keyword>
<keyword evidence="2" id="KW-0732">Signal</keyword>
<dbReference type="InterPro" id="IPR036034">
    <property type="entry name" value="PDZ_sf"/>
</dbReference>